<dbReference type="InterPro" id="IPR032816">
    <property type="entry name" value="VTT_dom"/>
</dbReference>
<protein>
    <recommendedName>
        <fullName evidence="6">TVP38/TMEM64 family membrane protein</fullName>
    </recommendedName>
</protein>
<organism evidence="8 9">
    <name type="scientific">Kiloniella spongiae</name>
    <dbReference type="NCBI Taxonomy" id="1489064"/>
    <lineage>
        <taxon>Bacteria</taxon>
        <taxon>Pseudomonadati</taxon>
        <taxon>Pseudomonadota</taxon>
        <taxon>Alphaproteobacteria</taxon>
        <taxon>Rhodospirillales</taxon>
        <taxon>Kiloniellaceae</taxon>
        <taxon>Kiloniella</taxon>
    </lineage>
</organism>
<gene>
    <name evidence="8" type="ORF">WH96_02565</name>
</gene>
<evidence type="ECO:0000259" key="7">
    <source>
        <dbReference type="Pfam" id="PF09335"/>
    </source>
</evidence>
<sequence length="230" mass="25332">MKRMFPLLILVVGLIIVYSLGWHQYLSFDALRENRETLNGFVEERAFVAILSFVALYTVAIAFSIPGGSFLTIAGGFLFGTWFGGIYAVVAATIGSTLVFLAAKTAFRDILREKAQGYLKKMEEGFHENELSYLLVLRLVPLFPFWLVNLVPAFVGVSLRNYIVATFIGIIPGTFVYASVGNGLDALFRSGGTPDLGIILKPEILLPILGLALLSLIPVLYKKFCKKKQA</sequence>
<evidence type="ECO:0000313" key="9">
    <source>
        <dbReference type="Proteomes" id="UP000035444"/>
    </source>
</evidence>
<keyword evidence="5 6" id="KW-0472">Membrane</keyword>
<comment type="similarity">
    <text evidence="6">Belongs to the TVP38/TMEM64 family.</text>
</comment>
<keyword evidence="2 6" id="KW-1003">Cell membrane</keyword>
<evidence type="ECO:0000256" key="5">
    <source>
        <dbReference type="ARBA" id="ARBA00023136"/>
    </source>
</evidence>
<dbReference type="PATRIC" id="fig|1489064.4.peg.1440"/>
<dbReference type="InterPro" id="IPR015414">
    <property type="entry name" value="TMEM64"/>
</dbReference>
<dbReference type="Proteomes" id="UP000035444">
    <property type="component" value="Unassembled WGS sequence"/>
</dbReference>
<name>A0A0H2N170_9PROT</name>
<dbReference type="EMBL" id="LAQL01000002">
    <property type="protein sequence ID" value="KLN62665.1"/>
    <property type="molecule type" value="Genomic_DNA"/>
</dbReference>
<dbReference type="STRING" id="1489064.WH96_02565"/>
<evidence type="ECO:0000256" key="6">
    <source>
        <dbReference type="RuleBase" id="RU366058"/>
    </source>
</evidence>
<feature type="transmembrane region" description="Helical" evidence="6">
    <location>
        <begin position="131"/>
        <end position="155"/>
    </location>
</feature>
<dbReference type="GO" id="GO:0005886">
    <property type="term" value="C:plasma membrane"/>
    <property type="evidence" value="ECO:0007669"/>
    <property type="project" value="UniProtKB-SubCell"/>
</dbReference>
<feature type="transmembrane region" description="Helical" evidence="6">
    <location>
        <begin position="204"/>
        <end position="221"/>
    </location>
</feature>
<comment type="caution">
    <text evidence="8">The sequence shown here is derived from an EMBL/GenBank/DDBJ whole genome shotgun (WGS) entry which is preliminary data.</text>
</comment>
<proteinExistence type="inferred from homology"/>
<evidence type="ECO:0000313" key="8">
    <source>
        <dbReference type="EMBL" id="KLN62665.1"/>
    </source>
</evidence>
<feature type="transmembrane region" description="Helical" evidence="6">
    <location>
        <begin position="45"/>
        <end position="65"/>
    </location>
</feature>
<feature type="transmembrane region" description="Helical" evidence="6">
    <location>
        <begin position="77"/>
        <end position="103"/>
    </location>
</feature>
<evidence type="ECO:0000256" key="3">
    <source>
        <dbReference type="ARBA" id="ARBA00022692"/>
    </source>
</evidence>
<dbReference type="PANTHER" id="PTHR12677:SF59">
    <property type="entry name" value="GOLGI APPARATUS MEMBRANE PROTEIN TVP38-RELATED"/>
    <property type="match status" value="1"/>
</dbReference>
<reference evidence="8 9" key="1">
    <citation type="submission" date="2015-03" db="EMBL/GenBank/DDBJ databases">
        <title>Genome Sequence of Kiloniella spongiae MEBiC09566, isolated from a marine sponge.</title>
        <authorList>
            <person name="Shao Z."/>
            <person name="Wang L."/>
            <person name="Li X."/>
        </authorList>
    </citation>
    <scope>NUCLEOTIDE SEQUENCE [LARGE SCALE GENOMIC DNA]</scope>
    <source>
        <strain evidence="8 9">MEBiC09566</strain>
    </source>
</reference>
<comment type="subcellular location">
    <subcellularLocation>
        <location evidence="1 6">Cell membrane</location>
        <topology evidence="1 6">Multi-pass membrane protein</topology>
    </subcellularLocation>
</comment>
<feature type="domain" description="VTT" evidence="7">
    <location>
        <begin position="66"/>
        <end position="182"/>
    </location>
</feature>
<dbReference type="AlphaFoldDB" id="A0A0H2N170"/>
<evidence type="ECO:0000256" key="4">
    <source>
        <dbReference type="ARBA" id="ARBA00022989"/>
    </source>
</evidence>
<dbReference type="Pfam" id="PF09335">
    <property type="entry name" value="VTT_dom"/>
    <property type="match status" value="1"/>
</dbReference>
<evidence type="ECO:0000256" key="1">
    <source>
        <dbReference type="ARBA" id="ARBA00004651"/>
    </source>
</evidence>
<dbReference type="PANTHER" id="PTHR12677">
    <property type="entry name" value="GOLGI APPARATUS MEMBRANE PROTEIN TVP38-RELATED"/>
    <property type="match status" value="1"/>
</dbReference>
<keyword evidence="9" id="KW-1185">Reference proteome</keyword>
<keyword evidence="4 6" id="KW-1133">Transmembrane helix</keyword>
<keyword evidence="3 6" id="KW-0812">Transmembrane</keyword>
<accession>A0A0H2N170</accession>
<evidence type="ECO:0000256" key="2">
    <source>
        <dbReference type="ARBA" id="ARBA00022475"/>
    </source>
</evidence>
<feature type="transmembrane region" description="Helical" evidence="6">
    <location>
        <begin position="162"/>
        <end position="184"/>
    </location>
</feature>